<name>A0ACC1RKB0_9APHY</name>
<proteinExistence type="predicted"/>
<evidence type="ECO:0000313" key="1">
    <source>
        <dbReference type="EMBL" id="KAJ3520211.1"/>
    </source>
</evidence>
<protein>
    <submittedName>
        <fullName evidence="1">Uncharacterized protein</fullName>
    </submittedName>
</protein>
<gene>
    <name evidence="1" type="ORF">NM688_g9195</name>
</gene>
<accession>A0ACC1RKB0</accession>
<sequence length="273" mass="31608">MASTARRQPSTTSLSKYARAHSPDFADHSYDFCNAFWGLGDVGVDVLFARLRGAIRTTEELRNFWKERASIEDQYAKRLASLAKITLGRDEIGDLRNSLDTLRLETDKQSSYHAKLAQQIKDDLEGGSNIFLNKQMQHKRQVQAPIEKEFKIKQQQEAHVQRARDKYESDCVKINSYTAQSTLIQGRDLEKVQQKLRNAQQTVAANERDFAQFARELQDTTTKWEVHWKEFCDRCQDLEEERLEFMKDHMWGYANAISTVCVADDEVGPHNEQ</sequence>
<comment type="caution">
    <text evidence="1">The sequence shown here is derived from an EMBL/GenBank/DDBJ whole genome shotgun (WGS) entry which is preliminary data.</text>
</comment>
<organism evidence="1 2">
    <name type="scientific">Phlebia brevispora</name>
    <dbReference type="NCBI Taxonomy" id="194682"/>
    <lineage>
        <taxon>Eukaryota</taxon>
        <taxon>Fungi</taxon>
        <taxon>Dikarya</taxon>
        <taxon>Basidiomycota</taxon>
        <taxon>Agaricomycotina</taxon>
        <taxon>Agaricomycetes</taxon>
        <taxon>Polyporales</taxon>
        <taxon>Meruliaceae</taxon>
        <taxon>Phlebia</taxon>
    </lineage>
</organism>
<dbReference type="EMBL" id="JANHOG010002764">
    <property type="protein sequence ID" value="KAJ3520211.1"/>
    <property type="molecule type" value="Genomic_DNA"/>
</dbReference>
<keyword evidence="2" id="KW-1185">Reference proteome</keyword>
<reference evidence="1" key="1">
    <citation type="submission" date="2022-07" db="EMBL/GenBank/DDBJ databases">
        <title>Genome Sequence of Phlebia brevispora.</title>
        <authorList>
            <person name="Buettner E."/>
        </authorList>
    </citation>
    <scope>NUCLEOTIDE SEQUENCE</scope>
    <source>
        <strain evidence="1">MPL23</strain>
    </source>
</reference>
<evidence type="ECO:0000313" key="2">
    <source>
        <dbReference type="Proteomes" id="UP001148662"/>
    </source>
</evidence>
<dbReference type="Proteomes" id="UP001148662">
    <property type="component" value="Unassembled WGS sequence"/>
</dbReference>